<sequence length="292" mass="32266">MTDAEMTMPGDGAGAVDGAAGGNGSPARDHTVWERLSREVIHRFYTGDVVWLSERLDGDFAGIGAQPEQYRISTQGILFNAIALPDLVFTSERYEWVASCDGLTVVMGQYEAYTAPDQGIVFADTQRFTMVWRGEPAHARLVHWHVSNPLRAAEEGEQFPYRAGAAGLRAVSLMAEQKRYRRELRIQDVAGAIHRLLPFDLRYLSVDGHNTVLHMTDGSTYTVHEGLSSFLAANGLDGPDGGFVRIHRGYVVNALYVRSVSDKVVMTDGMELPLPSRRQSEIREAIAAARRD</sequence>
<dbReference type="EMBL" id="QXGK01000012">
    <property type="protein sequence ID" value="RSX55389.1"/>
    <property type="molecule type" value="Genomic_DNA"/>
</dbReference>
<dbReference type="Proteomes" id="UP000287470">
    <property type="component" value="Unassembled WGS sequence"/>
</dbReference>
<dbReference type="SMART" id="SM00850">
    <property type="entry name" value="LytTR"/>
    <property type="match status" value="1"/>
</dbReference>
<feature type="compositionally biased region" description="Gly residues" evidence="1">
    <location>
        <begin position="11"/>
        <end position="24"/>
    </location>
</feature>
<dbReference type="Gene3D" id="2.40.50.1020">
    <property type="entry name" value="LytTr DNA-binding domain"/>
    <property type="match status" value="1"/>
</dbReference>
<feature type="region of interest" description="Disordered" evidence="1">
    <location>
        <begin position="1"/>
        <end position="27"/>
    </location>
</feature>
<dbReference type="AlphaFoldDB" id="A0A430FRA5"/>
<evidence type="ECO:0000313" key="3">
    <source>
        <dbReference type="EMBL" id="RSX55389.1"/>
    </source>
</evidence>
<evidence type="ECO:0000256" key="1">
    <source>
        <dbReference type="SAM" id="MobiDB-lite"/>
    </source>
</evidence>
<feature type="domain" description="HTH LytTR-type" evidence="2">
    <location>
        <begin position="191"/>
        <end position="287"/>
    </location>
</feature>
<evidence type="ECO:0000313" key="4">
    <source>
        <dbReference type="Proteomes" id="UP000287470"/>
    </source>
</evidence>
<proteinExistence type="predicted"/>
<reference evidence="3 4" key="1">
    <citation type="submission" date="2018-09" db="EMBL/GenBank/DDBJ databases">
        <title>Characterization of the phylogenetic diversity of five novel species belonging to the genus Bifidobacterium.</title>
        <authorList>
            <person name="Lugli G.A."/>
            <person name="Duranti S."/>
            <person name="Milani C."/>
        </authorList>
    </citation>
    <scope>NUCLEOTIDE SEQUENCE [LARGE SCALE GENOMIC DNA]</scope>
    <source>
        <strain evidence="3 4">2033B</strain>
    </source>
</reference>
<gene>
    <name evidence="3" type="ORF">D2E24_1293</name>
</gene>
<accession>A0A430FRA5</accession>
<keyword evidence="4" id="KW-1185">Reference proteome</keyword>
<dbReference type="GO" id="GO:0003677">
    <property type="term" value="F:DNA binding"/>
    <property type="evidence" value="ECO:0007669"/>
    <property type="project" value="InterPro"/>
</dbReference>
<dbReference type="Pfam" id="PF04397">
    <property type="entry name" value="LytTR"/>
    <property type="match status" value="1"/>
</dbReference>
<name>A0A430FRA5_9BIFI</name>
<dbReference type="InterPro" id="IPR007492">
    <property type="entry name" value="LytTR_DNA-bd_dom"/>
</dbReference>
<organism evidence="3 4">
    <name type="scientific">Bifidobacterium samirii</name>
    <dbReference type="NCBI Taxonomy" id="2306974"/>
    <lineage>
        <taxon>Bacteria</taxon>
        <taxon>Bacillati</taxon>
        <taxon>Actinomycetota</taxon>
        <taxon>Actinomycetes</taxon>
        <taxon>Bifidobacteriales</taxon>
        <taxon>Bifidobacteriaceae</taxon>
        <taxon>Bifidobacterium</taxon>
    </lineage>
</organism>
<comment type="caution">
    <text evidence="3">The sequence shown here is derived from an EMBL/GenBank/DDBJ whole genome shotgun (WGS) entry which is preliminary data.</text>
</comment>
<protein>
    <submittedName>
        <fullName evidence="3">LytTR family transcriptional regulator</fullName>
    </submittedName>
</protein>
<dbReference type="RefSeq" id="WP_164521045.1">
    <property type="nucleotide sequence ID" value="NZ_QXGK01000012.1"/>
</dbReference>
<evidence type="ECO:0000259" key="2">
    <source>
        <dbReference type="SMART" id="SM00850"/>
    </source>
</evidence>